<dbReference type="EMBL" id="CP041186">
    <property type="protein sequence ID" value="QDG54918.1"/>
    <property type="molecule type" value="Genomic_DNA"/>
</dbReference>
<reference evidence="1 2" key="1">
    <citation type="submission" date="2019-06" db="EMBL/GenBank/DDBJ databases">
        <title>Persicimonas caeni gen. nov., sp. nov., a predatory bacterium isolated from solar saltern.</title>
        <authorList>
            <person name="Wang S."/>
        </authorList>
    </citation>
    <scope>NUCLEOTIDE SEQUENCE [LARGE SCALE GENOMIC DNA]</scope>
    <source>
        <strain evidence="1 2">YN101</strain>
    </source>
</reference>
<dbReference type="SUPFAM" id="SSF51556">
    <property type="entry name" value="Metallo-dependent hydrolases"/>
    <property type="match status" value="1"/>
</dbReference>
<gene>
    <name evidence="1" type="ORF">FIV42_17990</name>
</gene>
<dbReference type="Gene3D" id="3.20.20.140">
    <property type="entry name" value="Metal-dependent hydrolases"/>
    <property type="match status" value="1"/>
</dbReference>
<dbReference type="PANTHER" id="PTHR11647:SF1">
    <property type="entry name" value="COLLAPSIN RESPONSE MEDIATOR PROTEIN"/>
    <property type="match status" value="1"/>
</dbReference>
<name>A0A4Y6Q2V0_PERCE</name>
<dbReference type="Gene3D" id="2.30.40.10">
    <property type="entry name" value="Urease, subunit C, domain 1"/>
    <property type="match status" value="1"/>
</dbReference>
<dbReference type="InterPro" id="IPR032466">
    <property type="entry name" value="Metal_Hydrolase"/>
</dbReference>
<evidence type="ECO:0000313" key="2">
    <source>
        <dbReference type="Proteomes" id="UP000315995"/>
    </source>
</evidence>
<dbReference type="OrthoDB" id="9766983at2"/>
<keyword evidence="2" id="KW-1185">Reference proteome</keyword>
<organism evidence="1 2">
    <name type="scientific">Persicimonas caeni</name>
    <dbReference type="NCBI Taxonomy" id="2292766"/>
    <lineage>
        <taxon>Bacteria</taxon>
        <taxon>Deltaproteobacteria</taxon>
        <taxon>Bradymonadales</taxon>
        <taxon>Bradymonadaceae</taxon>
        <taxon>Persicimonas</taxon>
    </lineage>
</organism>
<dbReference type="AlphaFoldDB" id="A0A4Y6Q2V0"/>
<dbReference type="GO" id="GO:0005829">
    <property type="term" value="C:cytosol"/>
    <property type="evidence" value="ECO:0007669"/>
    <property type="project" value="TreeGrafter"/>
</dbReference>
<dbReference type="Proteomes" id="UP000315995">
    <property type="component" value="Chromosome"/>
</dbReference>
<evidence type="ECO:0000313" key="1">
    <source>
        <dbReference type="EMBL" id="QDG54918.1"/>
    </source>
</evidence>
<proteinExistence type="predicted"/>
<protein>
    <submittedName>
        <fullName evidence="1">Amidohydrolase family protein</fullName>
    </submittedName>
</protein>
<dbReference type="SUPFAM" id="SSF51338">
    <property type="entry name" value="Composite domain of metallo-dependent hydrolases"/>
    <property type="match status" value="1"/>
</dbReference>
<keyword evidence="1" id="KW-0378">Hydrolase</keyword>
<dbReference type="InterPro" id="IPR011059">
    <property type="entry name" value="Metal-dep_hydrolase_composite"/>
</dbReference>
<sequence>MDSGRRGSTVAKWDLLFKDAIIFDGTGEPPQRGDLAVTDGRVAARGEDLDASMAERVVDAAGKWLMPGLLDIHTHYDLEVELEPSLPESVRHGTTTVVMSNCSLGLAFGAQRNGGADPIVDCFARVENMPKHILEKAASVAEDWDDSEGYLRHLDELPLGPNVVPLIPHSMLRIEVMGLEDSIARDPTERELDEMCALVEKGMKEGYAGFSTDALPFHYLANDPNRRSKIPTQYGTYKELKALTDVVREYEAVWQATPPKDSPPQTLRNFLLSSGRLHGKPLRITAVAAMDVRTNRMLGALGRVLTRILNSRIVDGNFRLQALAAPFKVWSEGPVTPLAEEIPELRRLNEPDLEDREARMRVLDDPEWRAQFRKMWFSGKRGFGLARLKRWLRIEDHTLTRNLEDMVIETCPVKEWNGATMQEVYQRLMSYQNGDVEARSQAERETFDSFGAAPPDDADFFLGLLRQFDLDLYWYTYAANLDEGPRRDLLMDPQMLPGFSDSGAHITNMAFYDVNLRALQIAQKESLDQVAYTVRRLTREPADFFGLDAGRIDRGATADLTLVDPDKLRGYDSESNIENVYREVFEHNQLVNRSEGVVPMVVIGGKLAVDGGELTDALGQVKMGRALRNRRVELPAPKTFRAAAE</sequence>
<accession>A0A4Y6Q2V0</accession>
<dbReference type="GO" id="GO:0016812">
    <property type="term" value="F:hydrolase activity, acting on carbon-nitrogen (but not peptide) bonds, in cyclic amides"/>
    <property type="evidence" value="ECO:0007669"/>
    <property type="project" value="TreeGrafter"/>
</dbReference>
<dbReference type="InterPro" id="IPR050378">
    <property type="entry name" value="Metallo-dep_Hydrolases_sf"/>
</dbReference>
<accession>A0A5B8YKD7</accession>
<dbReference type="PANTHER" id="PTHR11647">
    <property type="entry name" value="HYDRANTOINASE/DIHYDROPYRIMIDINASE FAMILY MEMBER"/>
    <property type="match status" value="1"/>
</dbReference>